<sequence>MMVDLSSIKEHADIIGADGVHVGTVDHVEGDRIKLIKADSGQGSHAGHHHYISKGLIAGVDEDGTVRLSATGANAVLFEEEKDER</sequence>
<dbReference type="EMBL" id="ATHO01000143">
    <property type="protein sequence ID" value="EQB02783.1"/>
    <property type="molecule type" value="Genomic_DNA"/>
</dbReference>
<reference evidence="1 2" key="1">
    <citation type="journal article" date="2013" name="Genome Announc.">
        <title>Draft Genome Sequence of Sphingobium quisquiliarum Strain P25T, a Novel Hexachlorocyclohexane (HCH)-Degrading Bacterium Isolated from an HCH Dumpsite.</title>
        <authorList>
            <person name="Kumar Singh A."/>
            <person name="Sangwan N."/>
            <person name="Sharma A."/>
            <person name="Gupta V."/>
            <person name="Khurana J.P."/>
            <person name="Lal R."/>
        </authorList>
    </citation>
    <scope>NUCLEOTIDE SEQUENCE [LARGE SCALE GENOMIC DNA]</scope>
    <source>
        <strain evidence="1 2">P25</strain>
    </source>
</reference>
<evidence type="ECO:0008006" key="3">
    <source>
        <dbReference type="Google" id="ProtNLM"/>
    </source>
</evidence>
<proteinExistence type="predicted"/>
<evidence type="ECO:0000313" key="2">
    <source>
        <dbReference type="Proteomes" id="UP000015525"/>
    </source>
</evidence>
<dbReference type="InterPro" id="IPR018684">
    <property type="entry name" value="DUF2171"/>
</dbReference>
<accession>T0GS43</accession>
<organism evidence="1 2">
    <name type="scientific">Sphingobium quisquiliarum P25</name>
    <dbReference type="NCBI Taxonomy" id="1329909"/>
    <lineage>
        <taxon>Bacteria</taxon>
        <taxon>Pseudomonadati</taxon>
        <taxon>Pseudomonadota</taxon>
        <taxon>Alphaproteobacteria</taxon>
        <taxon>Sphingomonadales</taxon>
        <taxon>Sphingomonadaceae</taxon>
        <taxon>Sphingobium</taxon>
    </lineage>
</organism>
<name>T0GS43_9SPHN</name>
<dbReference type="AlphaFoldDB" id="T0GS43"/>
<dbReference type="Proteomes" id="UP000015525">
    <property type="component" value="Unassembled WGS sequence"/>
</dbReference>
<evidence type="ECO:0000313" key="1">
    <source>
        <dbReference type="EMBL" id="EQB02783.1"/>
    </source>
</evidence>
<dbReference type="PATRIC" id="fig|1329909.3.peg.3036"/>
<comment type="caution">
    <text evidence="1">The sequence shown here is derived from an EMBL/GenBank/DDBJ whole genome shotgun (WGS) entry which is preliminary data.</text>
</comment>
<gene>
    <name evidence="1" type="ORF">L288_15785</name>
</gene>
<keyword evidence="2" id="KW-1185">Reference proteome</keyword>
<dbReference type="Pfam" id="PF09939">
    <property type="entry name" value="DUF2171"/>
    <property type="match status" value="1"/>
</dbReference>
<protein>
    <recommendedName>
        <fullName evidence="3">DUF2171 domain-containing protein</fullName>
    </recommendedName>
</protein>